<dbReference type="GO" id="GO:0071111">
    <property type="term" value="F:cyclic-guanylate-specific phosphodiesterase activity"/>
    <property type="evidence" value="ECO:0007669"/>
    <property type="project" value="InterPro"/>
</dbReference>
<dbReference type="PANTHER" id="PTHR33121:SF79">
    <property type="entry name" value="CYCLIC DI-GMP PHOSPHODIESTERASE PDED-RELATED"/>
    <property type="match status" value="1"/>
</dbReference>
<dbReference type="RefSeq" id="WP_133629302.1">
    <property type="nucleotide sequence ID" value="NZ_SOAZ01000033.1"/>
</dbReference>
<dbReference type="SMART" id="SM00267">
    <property type="entry name" value="GGDEF"/>
    <property type="match status" value="1"/>
</dbReference>
<dbReference type="PROSITE" id="PS50883">
    <property type="entry name" value="EAL"/>
    <property type="match status" value="1"/>
</dbReference>
<dbReference type="InterPro" id="IPR001633">
    <property type="entry name" value="EAL_dom"/>
</dbReference>
<protein>
    <submittedName>
        <fullName evidence="3">Diguanylate cyclase (GGDEF)-like protein</fullName>
    </submittedName>
</protein>
<dbReference type="InterPro" id="IPR035919">
    <property type="entry name" value="EAL_sf"/>
</dbReference>
<feature type="domain" description="EAL" evidence="1">
    <location>
        <begin position="177"/>
        <end position="430"/>
    </location>
</feature>
<evidence type="ECO:0000313" key="3">
    <source>
        <dbReference type="EMBL" id="TDT50275.1"/>
    </source>
</evidence>
<organism evidence="3 4">
    <name type="scientific">Fonticella tunisiensis</name>
    <dbReference type="NCBI Taxonomy" id="1096341"/>
    <lineage>
        <taxon>Bacteria</taxon>
        <taxon>Bacillati</taxon>
        <taxon>Bacillota</taxon>
        <taxon>Clostridia</taxon>
        <taxon>Eubacteriales</taxon>
        <taxon>Clostridiaceae</taxon>
        <taxon>Fonticella</taxon>
    </lineage>
</organism>
<dbReference type="PANTHER" id="PTHR33121">
    <property type="entry name" value="CYCLIC DI-GMP PHOSPHODIESTERASE PDEF"/>
    <property type="match status" value="1"/>
</dbReference>
<sequence>MELVNTDVVKKQDCIDYLPETPGRAYLYKYIAEENVSAILFIDVDNFKYINDCYGYKFGDCLLKYISIWLEDEVGSFGKVFVFGGDKFVAVINRCTESEIISMARQIIKKLETMAFYVEGQEVLLTISIGAYIPEKRNEPAENMIRKADIALFKAKRNGKSQLAFYDKPMDDEIKRKLLLTSEMRKSMNEKEFSVHYQPIFNISMGKVTEAEALLRWESRTLGSVSPAEFVPVAEENGLISGISYFVMESVFKQLKLWEKEGIEIKVAINISPVQLLNRGFISSFKELVRKFDIDYRKIKFEITETQILTDEGGIVKFLGRMLKTGLDISLDDFGVGFSSIKNMILFPISEIKIDKSFTDKLLHDEKAEAIVESVIHAAKKLGYKVTAEGVETKRQFEKLKYMGCDKIQGYYISKPMPPEGIIAFIRSLEL</sequence>
<dbReference type="Pfam" id="PF00990">
    <property type="entry name" value="GGDEF"/>
    <property type="match status" value="1"/>
</dbReference>
<dbReference type="CDD" id="cd01949">
    <property type="entry name" value="GGDEF"/>
    <property type="match status" value="1"/>
</dbReference>
<dbReference type="NCBIfam" id="TIGR00254">
    <property type="entry name" value="GGDEF"/>
    <property type="match status" value="1"/>
</dbReference>
<feature type="domain" description="GGDEF" evidence="2">
    <location>
        <begin position="35"/>
        <end position="168"/>
    </location>
</feature>
<gene>
    <name evidence="3" type="ORF">EDD71_13321</name>
</gene>
<dbReference type="SUPFAM" id="SSF141868">
    <property type="entry name" value="EAL domain-like"/>
    <property type="match status" value="1"/>
</dbReference>
<accession>A0A4V6Q2S7</accession>
<dbReference type="SUPFAM" id="SSF55073">
    <property type="entry name" value="Nucleotide cyclase"/>
    <property type="match status" value="1"/>
</dbReference>
<evidence type="ECO:0000313" key="4">
    <source>
        <dbReference type="Proteomes" id="UP000295325"/>
    </source>
</evidence>
<dbReference type="InterPro" id="IPR043128">
    <property type="entry name" value="Rev_trsase/Diguanyl_cyclase"/>
</dbReference>
<dbReference type="Proteomes" id="UP000295325">
    <property type="component" value="Unassembled WGS sequence"/>
</dbReference>
<dbReference type="InterPro" id="IPR029787">
    <property type="entry name" value="Nucleotide_cyclase"/>
</dbReference>
<dbReference type="Pfam" id="PF00563">
    <property type="entry name" value="EAL"/>
    <property type="match status" value="1"/>
</dbReference>
<dbReference type="AlphaFoldDB" id="A0A4V6Q2S7"/>
<dbReference type="EMBL" id="SOAZ01000033">
    <property type="protein sequence ID" value="TDT50275.1"/>
    <property type="molecule type" value="Genomic_DNA"/>
</dbReference>
<keyword evidence="4" id="KW-1185">Reference proteome</keyword>
<dbReference type="CDD" id="cd01948">
    <property type="entry name" value="EAL"/>
    <property type="match status" value="1"/>
</dbReference>
<evidence type="ECO:0000259" key="2">
    <source>
        <dbReference type="PROSITE" id="PS50887"/>
    </source>
</evidence>
<comment type="caution">
    <text evidence="3">The sequence shown here is derived from an EMBL/GenBank/DDBJ whole genome shotgun (WGS) entry which is preliminary data.</text>
</comment>
<dbReference type="InterPro" id="IPR000160">
    <property type="entry name" value="GGDEF_dom"/>
</dbReference>
<dbReference type="Gene3D" id="3.30.70.270">
    <property type="match status" value="1"/>
</dbReference>
<evidence type="ECO:0000259" key="1">
    <source>
        <dbReference type="PROSITE" id="PS50883"/>
    </source>
</evidence>
<reference evidence="3 4" key="1">
    <citation type="submission" date="2019-03" db="EMBL/GenBank/DDBJ databases">
        <title>Genomic Encyclopedia of Type Strains, Phase IV (KMG-IV): sequencing the most valuable type-strain genomes for metagenomic binning, comparative biology and taxonomic classification.</title>
        <authorList>
            <person name="Goeker M."/>
        </authorList>
    </citation>
    <scope>NUCLEOTIDE SEQUENCE [LARGE SCALE GENOMIC DNA]</scope>
    <source>
        <strain evidence="3 4">DSM 24455</strain>
    </source>
</reference>
<name>A0A4V6Q2S7_9CLOT</name>
<dbReference type="SMART" id="SM00052">
    <property type="entry name" value="EAL"/>
    <property type="match status" value="1"/>
</dbReference>
<dbReference type="OrthoDB" id="9762141at2"/>
<dbReference type="InterPro" id="IPR050706">
    <property type="entry name" value="Cyclic-di-GMP_PDE-like"/>
</dbReference>
<proteinExistence type="predicted"/>
<dbReference type="PROSITE" id="PS50887">
    <property type="entry name" value="GGDEF"/>
    <property type="match status" value="1"/>
</dbReference>
<dbReference type="Gene3D" id="3.20.20.450">
    <property type="entry name" value="EAL domain"/>
    <property type="match status" value="1"/>
</dbReference>